<dbReference type="Proteomes" id="UP000178710">
    <property type="component" value="Unassembled WGS sequence"/>
</dbReference>
<comment type="caution">
    <text evidence="1">The sequence shown here is derived from an EMBL/GenBank/DDBJ whole genome shotgun (WGS) entry which is preliminary data.</text>
</comment>
<dbReference type="Gene3D" id="1.10.1270.10">
    <property type="entry name" value="TrpR-like"/>
    <property type="match status" value="1"/>
</dbReference>
<dbReference type="InterPro" id="IPR038116">
    <property type="entry name" value="TrpR-like_sf"/>
</dbReference>
<gene>
    <name evidence="1" type="ORF">A3C12_02415</name>
</gene>
<evidence type="ECO:0000313" key="2">
    <source>
        <dbReference type="Proteomes" id="UP000178710"/>
    </source>
</evidence>
<reference evidence="1 2" key="1">
    <citation type="journal article" date="2016" name="Nat. Commun.">
        <title>Thousands of microbial genomes shed light on interconnected biogeochemical processes in an aquifer system.</title>
        <authorList>
            <person name="Anantharaman K."/>
            <person name="Brown C.T."/>
            <person name="Hug L.A."/>
            <person name="Sharon I."/>
            <person name="Castelle C.J."/>
            <person name="Probst A.J."/>
            <person name="Thomas B.C."/>
            <person name="Singh A."/>
            <person name="Wilkins M.J."/>
            <person name="Karaoz U."/>
            <person name="Brodie E.L."/>
            <person name="Williams K.H."/>
            <person name="Hubbard S.S."/>
            <person name="Banfield J.F."/>
        </authorList>
    </citation>
    <scope>NUCLEOTIDE SEQUENCE [LARGE SCALE GENOMIC DNA]</scope>
</reference>
<dbReference type="SUPFAM" id="SSF48295">
    <property type="entry name" value="TrpR-like"/>
    <property type="match status" value="1"/>
</dbReference>
<evidence type="ECO:0008006" key="3">
    <source>
        <dbReference type="Google" id="ProtNLM"/>
    </source>
</evidence>
<dbReference type="InterPro" id="IPR000831">
    <property type="entry name" value="Trp_repress"/>
</dbReference>
<dbReference type="EMBL" id="MHQK01000035">
    <property type="protein sequence ID" value="OHA01108.1"/>
    <property type="molecule type" value="Genomic_DNA"/>
</dbReference>
<evidence type="ECO:0000313" key="1">
    <source>
        <dbReference type="EMBL" id="OHA01108.1"/>
    </source>
</evidence>
<name>A0A1G2KNX5_9BACT</name>
<organism evidence="1 2">
    <name type="scientific">Candidatus Sungbacteria bacterium RIFCSPHIGHO2_02_FULL_49_20</name>
    <dbReference type="NCBI Taxonomy" id="1802272"/>
    <lineage>
        <taxon>Bacteria</taxon>
        <taxon>Candidatus Sungiibacteriota</taxon>
    </lineage>
</organism>
<dbReference type="GO" id="GO:0043565">
    <property type="term" value="F:sequence-specific DNA binding"/>
    <property type="evidence" value="ECO:0007669"/>
    <property type="project" value="InterPro"/>
</dbReference>
<accession>A0A1G2KNX5</accession>
<proteinExistence type="predicted"/>
<sequence length="139" mass="16290">MPKVSQNIPLPEVRRNIAEALVISFARTNNETLIRTFLHDLFTTSEETMIAKRLMTAILLQRGYNYLTICRMLKLSKTTVNSVRHDLAKGGEGYKQMYRRLFREKPWADRFSRWLNALHLPAKGSPSDIRRWRKALTEL</sequence>
<dbReference type="AlphaFoldDB" id="A0A1G2KNX5"/>
<dbReference type="InterPro" id="IPR010921">
    <property type="entry name" value="Trp_repressor/repl_initiator"/>
</dbReference>
<dbReference type="GO" id="GO:0003700">
    <property type="term" value="F:DNA-binding transcription factor activity"/>
    <property type="evidence" value="ECO:0007669"/>
    <property type="project" value="InterPro"/>
</dbReference>
<dbReference type="Pfam" id="PF01371">
    <property type="entry name" value="Trp_repressor"/>
    <property type="match status" value="1"/>
</dbReference>
<protein>
    <recommendedName>
        <fullName evidence="3">TrpR like protein, YerC/YecD</fullName>
    </recommendedName>
</protein>